<keyword evidence="2" id="KW-0812">Transmembrane</keyword>
<proteinExistence type="predicted"/>
<evidence type="ECO:0000256" key="1">
    <source>
        <dbReference type="SAM" id="MobiDB-lite"/>
    </source>
</evidence>
<evidence type="ECO:0008006" key="5">
    <source>
        <dbReference type="Google" id="ProtNLM"/>
    </source>
</evidence>
<dbReference type="AlphaFoldDB" id="A0A1F5VMU3"/>
<name>A0A1F5VMU3_9BACT</name>
<keyword evidence="2" id="KW-1133">Transmembrane helix</keyword>
<evidence type="ECO:0000313" key="3">
    <source>
        <dbReference type="EMBL" id="OGF64702.1"/>
    </source>
</evidence>
<sequence>MEKSDHNSNRSVNERNRFRIIITVIIVAGVVAITIGLYTVYRFTELPVETIDKAGESLAKIASTFKTGTVTTEFHDYVTNVRGVNYLQIANLKSVDTFTRTDSTAIFWDMIGLPDITVEIQAPIEYTYYLDLNDRWEFTWDQQLQSIIVIAPPIKCNTPAVDIANLKMIVKDGSILRNKELALEKLKKEMPQMVRGVAAEKIPLIRETARREARIFIENWIVKIMFKEYEFKPHVREVYFRDESGDRHLQIYKNVNTHPQAPADGIKNGGKPFKND</sequence>
<evidence type="ECO:0000256" key="2">
    <source>
        <dbReference type="SAM" id="Phobius"/>
    </source>
</evidence>
<evidence type="ECO:0000313" key="4">
    <source>
        <dbReference type="Proteomes" id="UP000178943"/>
    </source>
</evidence>
<dbReference type="Proteomes" id="UP000178943">
    <property type="component" value="Unassembled WGS sequence"/>
</dbReference>
<feature type="transmembrane region" description="Helical" evidence="2">
    <location>
        <begin position="20"/>
        <end position="41"/>
    </location>
</feature>
<dbReference type="EMBL" id="MFGW01000132">
    <property type="protein sequence ID" value="OGF64702.1"/>
    <property type="molecule type" value="Genomic_DNA"/>
</dbReference>
<protein>
    <recommendedName>
        <fullName evidence="5">DUF4230 domain-containing protein</fullName>
    </recommendedName>
</protein>
<keyword evidence="2" id="KW-0472">Membrane</keyword>
<organism evidence="3 4">
    <name type="scientific">Candidatus Fischerbacteria bacterium RBG_13_37_8</name>
    <dbReference type="NCBI Taxonomy" id="1817863"/>
    <lineage>
        <taxon>Bacteria</taxon>
        <taxon>Candidatus Fischeribacteriota</taxon>
    </lineage>
</organism>
<accession>A0A1F5VMU3</accession>
<gene>
    <name evidence="3" type="ORF">A2Y62_14675</name>
</gene>
<reference evidence="3 4" key="1">
    <citation type="journal article" date="2016" name="Nat. Commun.">
        <title>Thousands of microbial genomes shed light on interconnected biogeochemical processes in an aquifer system.</title>
        <authorList>
            <person name="Anantharaman K."/>
            <person name="Brown C.T."/>
            <person name="Hug L.A."/>
            <person name="Sharon I."/>
            <person name="Castelle C.J."/>
            <person name="Probst A.J."/>
            <person name="Thomas B.C."/>
            <person name="Singh A."/>
            <person name="Wilkins M.J."/>
            <person name="Karaoz U."/>
            <person name="Brodie E.L."/>
            <person name="Williams K.H."/>
            <person name="Hubbard S.S."/>
            <person name="Banfield J.F."/>
        </authorList>
    </citation>
    <scope>NUCLEOTIDE SEQUENCE [LARGE SCALE GENOMIC DNA]</scope>
</reference>
<comment type="caution">
    <text evidence="3">The sequence shown here is derived from an EMBL/GenBank/DDBJ whole genome shotgun (WGS) entry which is preliminary data.</text>
</comment>
<feature type="region of interest" description="Disordered" evidence="1">
    <location>
        <begin position="256"/>
        <end position="276"/>
    </location>
</feature>